<protein>
    <submittedName>
        <fullName evidence="1">Acyl-CoA thioester hydrolase</fullName>
        <ecNumber evidence="1">3.1.2.-</ecNumber>
    </submittedName>
</protein>
<dbReference type="RefSeq" id="WP_312896240.1">
    <property type="nucleotide sequence ID" value="NZ_JACHIN010000002.1"/>
</dbReference>
<accession>A0A7W8EEA6</accession>
<evidence type="ECO:0000313" key="1">
    <source>
        <dbReference type="EMBL" id="MBB5076238.1"/>
    </source>
</evidence>
<dbReference type="Proteomes" id="UP000568380">
    <property type="component" value="Unassembled WGS sequence"/>
</dbReference>
<comment type="caution">
    <text evidence="1">The sequence shown here is derived from an EMBL/GenBank/DDBJ whole genome shotgun (WGS) entry which is preliminary data.</text>
</comment>
<dbReference type="InterPro" id="IPR050563">
    <property type="entry name" value="4-hydroxybenzoyl-CoA_TE"/>
</dbReference>
<dbReference type="EC" id="3.1.2.-" evidence="1"/>
<dbReference type="SUPFAM" id="SSF54637">
    <property type="entry name" value="Thioesterase/thiol ester dehydrase-isomerase"/>
    <property type="match status" value="1"/>
</dbReference>
<dbReference type="Pfam" id="PF13279">
    <property type="entry name" value="4HBT_2"/>
    <property type="match status" value="1"/>
</dbReference>
<keyword evidence="2" id="KW-1185">Reference proteome</keyword>
<evidence type="ECO:0000313" key="2">
    <source>
        <dbReference type="Proteomes" id="UP000568380"/>
    </source>
</evidence>
<dbReference type="Gene3D" id="3.10.129.10">
    <property type="entry name" value="Hotdog Thioesterase"/>
    <property type="match status" value="1"/>
</dbReference>
<dbReference type="PANTHER" id="PTHR31793:SF24">
    <property type="entry name" value="LONG-CHAIN ACYL-COA THIOESTERASE FADM"/>
    <property type="match status" value="1"/>
</dbReference>
<proteinExistence type="predicted"/>
<reference evidence="1 2" key="1">
    <citation type="submission" date="2020-08" db="EMBL/GenBank/DDBJ databases">
        <title>Genomic Encyclopedia of Type Strains, Phase IV (KMG-IV): sequencing the most valuable type-strain genomes for metagenomic binning, comparative biology and taxonomic classification.</title>
        <authorList>
            <person name="Goeker M."/>
        </authorList>
    </citation>
    <scope>NUCLEOTIDE SEQUENCE [LARGE SCALE GENOMIC DNA]</scope>
    <source>
        <strain evidence="1 2">DSM 45385</strain>
    </source>
</reference>
<dbReference type="InterPro" id="IPR029069">
    <property type="entry name" value="HotDog_dom_sf"/>
</dbReference>
<dbReference type="AlphaFoldDB" id="A0A7W8EEA6"/>
<name>A0A7W8EEA6_9ACTN</name>
<dbReference type="EMBL" id="JACHIN010000002">
    <property type="protein sequence ID" value="MBB5076238.1"/>
    <property type="molecule type" value="Genomic_DNA"/>
</dbReference>
<dbReference type="GO" id="GO:0047617">
    <property type="term" value="F:fatty acyl-CoA hydrolase activity"/>
    <property type="evidence" value="ECO:0007669"/>
    <property type="project" value="TreeGrafter"/>
</dbReference>
<keyword evidence="1" id="KW-0378">Hydrolase</keyword>
<dbReference type="CDD" id="cd00586">
    <property type="entry name" value="4HBT"/>
    <property type="match status" value="1"/>
</dbReference>
<organism evidence="1 2">
    <name type="scientific">Nonomuraea endophytica</name>
    <dbReference type="NCBI Taxonomy" id="714136"/>
    <lineage>
        <taxon>Bacteria</taxon>
        <taxon>Bacillati</taxon>
        <taxon>Actinomycetota</taxon>
        <taxon>Actinomycetes</taxon>
        <taxon>Streptosporangiales</taxon>
        <taxon>Streptosporangiaceae</taxon>
        <taxon>Nonomuraea</taxon>
    </lineage>
</organism>
<dbReference type="PANTHER" id="PTHR31793">
    <property type="entry name" value="4-HYDROXYBENZOYL-COA THIOESTERASE FAMILY MEMBER"/>
    <property type="match status" value="1"/>
</dbReference>
<sequence length="140" mass="16579">MVKRSPAKRHIFPRMVRFADIDSLGHVNNVRFFDYLEDARLGMLHIDPYRAGDAPFKGLVVARHEIDYRRPLTFRADPVNVETWVTEVRPVRFTLEYEIRDEKEVFVTARSVLVAYDVDRAAPRRLLEDELIYLKRYLAE</sequence>
<gene>
    <name evidence="1" type="ORF">HNR40_001702</name>
</gene>